<keyword evidence="3" id="KW-1185">Reference proteome</keyword>
<dbReference type="EMBL" id="CM000913">
    <property type="protein sequence ID" value="EFG07085.1"/>
    <property type="molecule type" value="Genomic_DNA"/>
</dbReference>
<dbReference type="AlphaFoldDB" id="E2Q544"/>
<feature type="domain" description="HNH nuclease" evidence="1">
    <location>
        <begin position="179"/>
        <end position="200"/>
    </location>
</feature>
<dbReference type="GeneID" id="93731396"/>
<proteinExistence type="predicted"/>
<dbReference type="OrthoDB" id="2085958at2"/>
<keyword evidence="2" id="KW-0378">Hydrolase</keyword>
<name>E2Q544_STRCL</name>
<dbReference type="Pfam" id="PF13392">
    <property type="entry name" value="HNH_3"/>
    <property type="match status" value="1"/>
</dbReference>
<dbReference type="STRING" id="1901.BB341_18260"/>
<sequence>MSRSQRYTRELLTEAAERCQSLDEVIEFIGAEPYAYLGRYLLRRFQHYGIDVAHFPRRPYRRAVQPPDTAELRGAITSSRSVSETLRRLGRPDNSWQRGALRRWAAEANISMSHFLGQAHQRGGPGTTPLRPAEEILVRTENGRRTGSHLLRRALRGIGIPEQCAECGTGTTWHGRPLTLEVDHINADWSDNRPDNLRLLCPNCHAVTRTWCRGRARARPR</sequence>
<dbReference type="InterPro" id="IPR003615">
    <property type="entry name" value="HNH_nuc"/>
</dbReference>
<evidence type="ECO:0000259" key="1">
    <source>
        <dbReference type="Pfam" id="PF13392"/>
    </source>
</evidence>
<reference evidence="2 3" key="1">
    <citation type="journal article" date="2010" name="Genome Biol. Evol.">
        <title>The sequence of a 1.8-mb bacterial linear plasmid reveals a rich evolutionary reservoir of secondary metabolic pathways.</title>
        <authorList>
            <person name="Medema M.H."/>
            <person name="Trefzer A."/>
            <person name="Kovalchuk A."/>
            <person name="van den Berg M."/>
            <person name="Mueller U."/>
            <person name="Heijne W."/>
            <person name="Wu L."/>
            <person name="Alam M.T."/>
            <person name="Ronning C.M."/>
            <person name="Nierman W.C."/>
            <person name="Bovenberg R.A.L."/>
            <person name="Breitling R."/>
            <person name="Takano E."/>
        </authorList>
    </citation>
    <scope>NUCLEOTIDE SEQUENCE [LARGE SCALE GENOMIC DNA]</scope>
    <source>
        <strain evidence="3">ATCC 27064 / DSM 738 / JCM 4710 / NBRC 13307 / NCIMB 12785 / NRRL 3585 / VKM Ac-602</strain>
    </source>
</reference>
<dbReference type="GO" id="GO:0004519">
    <property type="term" value="F:endonuclease activity"/>
    <property type="evidence" value="ECO:0007669"/>
    <property type="project" value="UniProtKB-KW"/>
</dbReference>
<gene>
    <name evidence="2" type="ORF">SCLAV_2012</name>
</gene>
<dbReference type="RefSeq" id="WP_003960615.1">
    <property type="nucleotide sequence ID" value="NZ_CM000913.1"/>
</dbReference>
<protein>
    <submittedName>
        <fullName evidence="2">H-N-H endonuclease F-TflIV</fullName>
    </submittedName>
</protein>
<evidence type="ECO:0000313" key="3">
    <source>
        <dbReference type="Proteomes" id="UP000002357"/>
    </source>
</evidence>
<evidence type="ECO:0000313" key="2">
    <source>
        <dbReference type="EMBL" id="EFG07085.1"/>
    </source>
</evidence>
<dbReference type="KEGG" id="sclf:BB341_18260"/>
<keyword evidence="2" id="KW-0540">Nuclease</keyword>
<keyword evidence="2" id="KW-0255">Endonuclease</keyword>
<accession>E2Q544</accession>
<organism evidence="2 3">
    <name type="scientific">Streptomyces clavuligerus</name>
    <dbReference type="NCBI Taxonomy" id="1901"/>
    <lineage>
        <taxon>Bacteria</taxon>
        <taxon>Bacillati</taxon>
        <taxon>Actinomycetota</taxon>
        <taxon>Actinomycetes</taxon>
        <taxon>Kitasatosporales</taxon>
        <taxon>Streptomycetaceae</taxon>
        <taxon>Streptomyces</taxon>
    </lineage>
</organism>
<dbReference type="eggNOG" id="COG1403">
    <property type="taxonomic scope" value="Bacteria"/>
</dbReference>
<dbReference type="CDD" id="cd00085">
    <property type="entry name" value="HNHc"/>
    <property type="match status" value="1"/>
</dbReference>
<dbReference type="Proteomes" id="UP000002357">
    <property type="component" value="Chromosome"/>
</dbReference>